<feature type="compositionally biased region" description="Basic residues" evidence="1">
    <location>
        <begin position="84"/>
        <end position="95"/>
    </location>
</feature>
<evidence type="ECO:0000313" key="2">
    <source>
        <dbReference type="EMBL" id="KAH7170235.1"/>
    </source>
</evidence>
<feature type="region of interest" description="Disordered" evidence="1">
    <location>
        <begin position="78"/>
        <end position="109"/>
    </location>
</feature>
<proteinExistence type="predicted"/>
<protein>
    <submittedName>
        <fullName evidence="2">Uncharacterized protein</fullName>
    </submittedName>
</protein>
<reference evidence="2" key="1">
    <citation type="journal article" date="2021" name="Nat. Commun.">
        <title>Genetic determinants of endophytism in the Arabidopsis root mycobiome.</title>
        <authorList>
            <person name="Mesny F."/>
            <person name="Miyauchi S."/>
            <person name="Thiergart T."/>
            <person name="Pickel B."/>
            <person name="Atanasova L."/>
            <person name="Karlsson M."/>
            <person name="Huettel B."/>
            <person name="Barry K.W."/>
            <person name="Haridas S."/>
            <person name="Chen C."/>
            <person name="Bauer D."/>
            <person name="Andreopoulos W."/>
            <person name="Pangilinan J."/>
            <person name="LaButti K."/>
            <person name="Riley R."/>
            <person name="Lipzen A."/>
            <person name="Clum A."/>
            <person name="Drula E."/>
            <person name="Henrissat B."/>
            <person name="Kohler A."/>
            <person name="Grigoriev I.V."/>
            <person name="Martin F.M."/>
            <person name="Hacquard S."/>
        </authorList>
    </citation>
    <scope>NUCLEOTIDE SEQUENCE</scope>
    <source>
        <strain evidence="2">MPI-CAGE-AT-0147</strain>
    </source>
</reference>
<evidence type="ECO:0000313" key="3">
    <source>
        <dbReference type="Proteomes" id="UP000738349"/>
    </source>
</evidence>
<gene>
    <name evidence="2" type="ORF">EDB81DRAFT_156685</name>
</gene>
<organism evidence="2 3">
    <name type="scientific">Dactylonectria macrodidyma</name>
    <dbReference type="NCBI Taxonomy" id="307937"/>
    <lineage>
        <taxon>Eukaryota</taxon>
        <taxon>Fungi</taxon>
        <taxon>Dikarya</taxon>
        <taxon>Ascomycota</taxon>
        <taxon>Pezizomycotina</taxon>
        <taxon>Sordariomycetes</taxon>
        <taxon>Hypocreomycetidae</taxon>
        <taxon>Hypocreales</taxon>
        <taxon>Nectriaceae</taxon>
        <taxon>Dactylonectria</taxon>
    </lineage>
</organism>
<comment type="caution">
    <text evidence="2">The sequence shown here is derived from an EMBL/GenBank/DDBJ whole genome shotgun (WGS) entry which is preliminary data.</text>
</comment>
<keyword evidence="3" id="KW-1185">Reference proteome</keyword>
<dbReference type="EMBL" id="JAGMUV010000002">
    <property type="protein sequence ID" value="KAH7170235.1"/>
    <property type="molecule type" value="Genomic_DNA"/>
</dbReference>
<dbReference type="AlphaFoldDB" id="A0A9P9FQS1"/>
<evidence type="ECO:0000256" key="1">
    <source>
        <dbReference type="SAM" id="MobiDB-lite"/>
    </source>
</evidence>
<accession>A0A9P9FQS1</accession>
<name>A0A9P9FQS1_9HYPO</name>
<dbReference type="Proteomes" id="UP000738349">
    <property type="component" value="Unassembled WGS sequence"/>
</dbReference>
<sequence>MMPHALDTCLLLYLQVPAPPLHLLLLLLLSRHFTRTPSLLVHPIDSHSFCPLIGSAEYRHTTSVYNIPSSWLSHPPKDCLSRSTRSHRPTPHPHFQRFNSARSSPPRPQLKGQLFLETTQYTLANPAPKKKPTRSLPIPHSACLLSGNYSHLRVGHCGLS</sequence>